<name>A0A7Z1MLT1_9VIBR</name>
<proteinExistence type="predicted"/>
<comment type="caution">
    <text evidence="2">The sequence shown here is derived from an EMBL/GenBank/DDBJ whole genome shotgun (WGS) entry which is preliminary data.</text>
</comment>
<dbReference type="RefSeq" id="WP_016769323.1">
    <property type="nucleotide sequence ID" value="NZ_CP065206.1"/>
</dbReference>
<feature type="signal peptide" evidence="1">
    <location>
        <begin position="1"/>
        <end position="21"/>
    </location>
</feature>
<accession>A0A7Z1MLT1</accession>
<organism evidence="2">
    <name type="scientific">Vibrio cyclitrophicus</name>
    <dbReference type="NCBI Taxonomy" id="47951"/>
    <lineage>
        <taxon>Bacteria</taxon>
        <taxon>Pseudomonadati</taxon>
        <taxon>Pseudomonadota</taxon>
        <taxon>Gammaproteobacteria</taxon>
        <taxon>Vibrionales</taxon>
        <taxon>Vibrionaceae</taxon>
        <taxon>Vibrio</taxon>
    </lineage>
</organism>
<sequence>MKVLKLIGIFLCMLLIFPTSASENSDTLNITQTKLYDSLSCEKVGETASICLISSQFHSNPKAYVFKFLASGDFDKNKVEEITVMYATLMSTYLNPITASFYDAKPALIDMVDQSQLKAENIIVEIELNNNDLYYSSYLYPMSVNGKVSLVHNFFVGKVDAYEHLKSVCHDMKEFSESKIYLQRCTFYKE</sequence>
<keyword evidence="1" id="KW-0732">Signal</keyword>
<reference evidence="2" key="2">
    <citation type="journal article" date="2018" name="Nature">
        <title>A major lineage of non-tailed dsDNA viruses as unrecognized killers of marine bacteria.</title>
        <authorList>
            <person name="Kauffman K.M."/>
            <person name="Hussain F.A."/>
            <person name="Yang J."/>
            <person name="Arevalo P."/>
            <person name="Brown J.M."/>
            <person name="Chang W.K."/>
            <person name="VanInsberghe D."/>
            <person name="Elsherbini J."/>
            <person name="Sharma R.S."/>
            <person name="Cutler M.B."/>
            <person name="Kelly L."/>
            <person name="Polz M.F."/>
        </authorList>
    </citation>
    <scope>NUCLEOTIDE SEQUENCE</scope>
    <source>
        <strain evidence="2">10N.222.46.E12</strain>
    </source>
</reference>
<evidence type="ECO:0000256" key="1">
    <source>
        <dbReference type="SAM" id="SignalP"/>
    </source>
</evidence>
<protein>
    <submittedName>
        <fullName evidence="2">Uncharacterized protein</fullName>
    </submittedName>
</protein>
<gene>
    <name evidence="2" type="ORF">BCS90_09860</name>
</gene>
<reference evidence="2" key="1">
    <citation type="submission" date="2016-07" db="EMBL/GenBank/DDBJ databases">
        <authorList>
            <person name="Kauffman K."/>
            <person name="Arevalo P."/>
            <person name="Polz M.F."/>
        </authorList>
    </citation>
    <scope>NUCLEOTIDE SEQUENCE</scope>
    <source>
        <strain evidence="2">10N.222.46.E12</strain>
    </source>
</reference>
<feature type="chain" id="PRO_5031485831" evidence="1">
    <location>
        <begin position="22"/>
        <end position="190"/>
    </location>
</feature>
<dbReference type="EMBL" id="MDBS01000015">
    <property type="protein sequence ID" value="PMP32053.1"/>
    <property type="molecule type" value="Genomic_DNA"/>
</dbReference>
<dbReference type="AlphaFoldDB" id="A0A7Z1MLT1"/>
<evidence type="ECO:0000313" key="2">
    <source>
        <dbReference type="EMBL" id="PMP32053.1"/>
    </source>
</evidence>